<protein>
    <submittedName>
        <fullName evidence="2">Uncharacterized protein</fullName>
    </submittedName>
</protein>
<dbReference type="AlphaFoldDB" id="A0A5J4LM42"/>
<organism evidence="2 3">
    <name type="scientific">Streptomyces angustmyceticus</name>
    <dbReference type="NCBI Taxonomy" id="285578"/>
    <lineage>
        <taxon>Bacteria</taxon>
        <taxon>Bacillati</taxon>
        <taxon>Actinomycetota</taxon>
        <taxon>Actinomycetes</taxon>
        <taxon>Kitasatosporales</taxon>
        <taxon>Streptomycetaceae</taxon>
        <taxon>Streptomyces</taxon>
    </lineage>
</organism>
<dbReference type="Proteomes" id="UP000325598">
    <property type="component" value="Unassembled WGS sequence"/>
</dbReference>
<reference evidence="2 3" key="1">
    <citation type="submission" date="2019-10" db="EMBL/GenBank/DDBJ databases">
        <title>Whole genome shotgun sequence of Streptomyces angustmyceticus NBRC 3934.</title>
        <authorList>
            <person name="Hosoyama A."/>
            <person name="Ichikawa N."/>
            <person name="Kimura A."/>
            <person name="Kitahashi Y."/>
            <person name="Komaki H."/>
            <person name="Uohara A."/>
        </authorList>
    </citation>
    <scope>NUCLEOTIDE SEQUENCE [LARGE SCALE GENOMIC DNA]</scope>
    <source>
        <strain evidence="2 3">NBRC 3934</strain>
    </source>
</reference>
<feature type="region of interest" description="Disordered" evidence="1">
    <location>
        <begin position="1"/>
        <end position="49"/>
    </location>
</feature>
<sequence>MPKSQNRKSGNKDRAAERRTDQRKPKSSEESATERTQDLKRSRNGLTGA</sequence>
<evidence type="ECO:0000256" key="1">
    <source>
        <dbReference type="SAM" id="MobiDB-lite"/>
    </source>
</evidence>
<gene>
    <name evidence="2" type="ORF">San01_51740</name>
</gene>
<evidence type="ECO:0000313" key="2">
    <source>
        <dbReference type="EMBL" id="GES32686.1"/>
    </source>
</evidence>
<name>A0A5J4LM42_9ACTN</name>
<dbReference type="EMBL" id="BLAG01000015">
    <property type="protein sequence ID" value="GES32686.1"/>
    <property type="molecule type" value="Genomic_DNA"/>
</dbReference>
<keyword evidence="3" id="KW-1185">Reference proteome</keyword>
<accession>A0A5J4LM42</accession>
<evidence type="ECO:0000313" key="3">
    <source>
        <dbReference type="Proteomes" id="UP000325598"/>
    </source>
</evidence>
<comment type="caution">
    <text evidence="2">The sequence shown here is derived from an EMBL/GenBank/DDBJ whole genome shotgun (WGS) entry which is preliminary data.</text>
</comment>
<dbReference type="RefSeq" id="WP_167392758.1">
    <property type="nucleotide sequence ID" value="NZ_BLAG01000015.1"/>
</dbReference>
<dbReference type="GeneID" id="96754619"/>
<proteinExistence type="predicted"/>
<feature type="compositionally biased region" description="Basic and acidic residues" evidence="1">
    <location>
        <begin position="10"/>
        <end position="41"/>
    </location>
</feature>